<evidence type="ECO:0000256" key="2">
    <source>
        <dbReference type="SAM" id="SignalP"/>
    </source>
</evidence>
<dbReference type="STRING" id="446469.Sked_03940"/>
<name>D1BK84_SANKS</name>
<evidence type="ECO:0000256" key="1">
    <source>
        <dbReference type="SAM" id="Phobius"/>
    </source>
</evidence>
<keyword evidence="4" id="KW-1185">Reference proteome</keyword>
<dbReference type="Proteomes" id="UP000000322">
    <property type="component" value="Chromosome"/>
</dbReference>
<feature type="signal peptide" evidence="2">
    <location>
        <begin position="1"/>
        <end position="21"/>
    </location>
</feature>
<dbReference type="OrthoDB" id="3242564at2"/>
<sequence>MLLGLVLVAAGLVTTAGSATAEPTGPGMNIRPPGHGDVWLGALAPPPGSGTGELLWCIQGRMMPPNASSVVVASSAVDDPVLAAAVAAHQHVETVEMRAALSYLVHTRHQIPGTMVGGDAAEAARLISQGTPDAIKDLAASVISGAAANAGPYAGASPVVQTGDSRTGRVDGVALLSAAGTPQAGKPFTLTLEGPAVWDETGTNELRGTTGAQALSFGWTATGNGLVTYRASFGDLGRVTLTRMVFSGAVQEVLTYGNRAAIDPREVTSPPAEFEVVRDFQPEITTRVASTFVAKGDPMVDIVTAAAAAGDQWATVGGAPVALVARGTLYGPYASQPAESATVPDGAPVVGSETLTFAGPSTQHSPGTLSATGSGYYTWVWEFDKEAQAPDVRPYVRASFAHPFGQVVETSIVPFAFQVRTEVADTVVEKGDRFVDRVTAEPVAGDLWLHHADGSPVELSATGTLYGPFVAQPAESAVAPADAPVVTTETLVFSGPGTLDSPGETVATSSGYYTWVWEIRSAEQPVRSQPYITGDFVDTFGLVAETHVVPFQPEAVTERADRVVDDGTPLVDHVTASVVEGDLWLEARGAGPVEVMFEGTAYGPFLRPSEEGGQIPAGAPVAGTERLTFSAPGTQTTAGEVLATGPGFYTWVWRVVVDDQPVDLQDYVADDWSDDFMIPIETSTVLHQVEHLSVAREYNVVPGGRAFDTIRITGMAPDHGEFEGLAEWVPDVRTATVRAYGPVVEVPSGAEVPEGTPVLWEGTVEARNGVFHVGYDDDHPVSPTEPGHYVFVYSVEGDDRVEAYTSRFDDVLERFYVPGLPEVELPLQVVTQATPTAVVGEPFGDTALVTGTVPDGAYLVFEAFGPQDPDEVPVCEAAFFTSERVEVPGPGYYASGDTTVDRPGAVYWVESLYSSGDELLHRGECGIPSETTLVTEAPDEPVVEEAADVLVDLPGPVPSEEVPTPDPAPAGVLAATGAGVAALILGAALLLIGVLAALAARRRGGPTS</sequence>
<organism evidence="3 4">
    <name type="scientific">Sanguibacter keddieii (strain ATCC 51767 / DSM 10542 / NCFB 3025 / ST-74)</name>
    <dbReference type="NCBI Taxonomy" id="446469"/>
    <lineage>
        <taxon>Bacteria</taxon>
        <taxon>Bacillati</taxon>
        <taxon>Actinomycetota</taxon>
        <taxon>Actinomycetes</taxon>
        <taxon>Micrococcales</taxon>
        <taxon>Sanguibacteraceae</taxon>
        <taxon>Sanguibacter</taxon>
    </lineage>
</organism>
<proteinExistence type="predicted"/>
<dbReference type="EMBL" id="CP001819">
    <property type="protein sequence ID" value="ACZ20361.1"/>
    <property type="molecule type" value="Genomic_DNA"/>
</dbReference>
<reference evidence="3 4" key="1">
    <citation type="journal article" date="2009" name="Stand. Genomic Sci.">
        <title>Complete genome sequence of Sanguibacter keddieii type strain (ST-74).</title>
        <authorList>
            <person name="Ivanova N."/>
            <person name="Sikorski J."/>
            <person name="Sims D."/>
            <person name="Brettin T."/>
            <person name="Detter J.C."/>
            <person name="Han C."/>
            <person name="Lapidus A."/>
            <person name="Copeland A."/>
            <person name="Glavina Del Rio T."/>
            <person name="Nolan M."/>
            <person name="Chen F."/>
            <person name="Lucas S."/>
            <person name="Tice H."/>
            <person name="Cheng J.F."/>
            <person name="Bruce D."/>
            <person name="Goodwin L."/>
            <person name="Pitluck S."/>
            <person name="Pati A."/>
            <person name="Mavromatis K."/>
            <person name="Chen A."/>
            <person name="Palaniappan K."/>
            <person name="D'haeseleer P."/>
            <person name="Chain P."/>
            <person name="Bristow J."/>
            <person name="Eisen J.A."/>
            <person name="Markowitz V."/>
            <person name="Hugenholtz P."/>
            <person name="Goker M."/>
            <person name="Pukall R."/>
            <person name="Klenk H.P."/>
            <person name="Kyrpides N.C."/>
        </authorList>
    </citation>
    <scope>NUCLEOTIDE SEQUENCE [LARGE SCALE GENOMIC DNA]</scope>
    <source>
        <strain evidence="4">ATCC 51767 / DSM 10542 / NCFB 3025 / ST-74</strain>
    </source>
</reference>
<gene>
    <name evidence="3" type="ordered locus">Sked_03940</name>
</gene>
<protein>
    <recommendedName>
        <fullName evidence="5">Htaa protein</fullName>
    </recommendedName>
</protein>
<evidence type="ECO:0000313" key="3">
    <source>
        <dbReference type="EMBL" id="ACZ20361.1"/>
    </source>
</evidence>
<keyword evidence="1" id="KW-1133">Transmembrane helix</keyword>
<dbReference type="HOGENOM" id="CLU_298248_0_0_11"/>
<accession>D1BK84</accession>
<evidence type="ECO:0000313" key="4">
    <source>
        <dbReference type="Proteomes" id="UP000000322"/>
    </source>
</evidence>
<feature type="transmembrane region" description="Helical" evidence="1">
    <location>
        <begin position="972"/>
        <end position="1000"/>
    </location>
</feature>
<keyword evidence="2" id="KW-0732">Signal</keyword>
<evidence type="ECO:0008006" key="5">
    <source>
        <dbReference type="Google" id="ProtNLM"/>
    </source>
</evidence>
<keyword evidence="1" id="KW-0812">Transmembrane</keyword>
<feature type="chain" id="PRO_5003021542" description="Htaa protein" evidence="2">
    <location>
        <begin position="22"/>
        <end position="1008"/>
    </location>
</feature>
<dbReference type="AlphaFoldDB" id="D1BK84"/>
<dbReference type="RefSeq" id="WP_012865430.1">
    <property type="nucleotide sequence ID" value="NC_013521.1"/>
</dbReference>
<dbReference type="KEGG" id="ske:Sked_03940"/>
<keyword evidence="1" id="KW-0472">Membrane</keyword>
<dbReference type="eggNOG" id="COG4932">
    <property type="taxonomic scope" value="Bacteria"/>
</dbReference>